<dbReference type="PROSITE" id="PS50928">
    <property type="entry name" value="ABC_TM1"/>
    <property type="match status" value="1"/>
</dbReference>
<evidence type="ECO:0000256" key="7">
    <source>
        <dbReference type="RuleBase" id="RU363032"/>
    </source>
</evidence>
<dbReference type="PANTHER" id="PTHR43227:SF11">
    <property type="entry name" value="BLL4140 PROTEIN"/>
    <property type="match status" value="1"/>
</dbReference>
<keyword evidence="2 7" id="KW-0813">Transport</keyword>
<dbReference type="InterPro" id="IPR035906">
    <property type="entry name" value="MetI-like_sf"/>
</dbReference>
<evidence type="ECO:0000256" key="1">
    <source>
        <dbReference type="ARBA" id="ARBA00004651"/>
    </source>
</evidence>
<comment type="subcellular location">
    <subcellularLocation>
        <location evidence="1 7">Cell membrane</location>
        <topology evidence="1 7">Multi-pass membrane protein</topology>
    </subcellularLocation>
</comment>
<dbReference type="InterPro" id="IPR000515">
    <property type="entry name" value="MetI-like"/>
</dbReference>
<keyword evidence="5 7" id="KW-1133">Transmembrane helix</keyword>
<evidence type="ECO:0000256" key="8">
    <source>
        <dbReference type="SAM" id="MobiDB-lite"/>
    </source>
</evidence>
<evidence type="ECO:0000256" key="5">
    <source>
        <dbReference type="ARBA" id="ARBA00022989"/>
    </source>
</evidence>
<keyword evidence="11" id="KW-1185">Reference proteome</keyword>
<evidence type="ECO:0000313" key="10">
    <source>
        <dbReference type="EMBL" id="MDR6245086.1"/>
    </source>
</evidence>
<feature type="compositionally biased region" description="Polar residues" evidence="8">
    <location>
        <begin position="1"/>
        <end position="10"/>
    </location>
</feature>
<dbReference type="PANTHER" id="PTHR43227">
    <property type="entry name" value="BLL4140 PROTEIN"/>
    <property type="match status" value="1"/>
</dbReference>
<feature type="domain" description="ABC transmembrane type-1" evidence="9">
    <location>
        <begin position="103"/>
        <end position="317"/>
    </location>
</feature>
<dbReference type="EMBL" id="JAVDQH010000011">
    <property type="protein sequence ID" value="MDR6245086.1"/>
    <property type="molecule type" value="Genomic_DNA"/>
</dbReference>
<dbReference type="SUPFAM" id="SSF161098">
    <property type="entry name" value="MetI-like"/>
    <property type="match status" value="1"/>
</dbReference>
<dbReference type="Pfam" id="PF00528">
    <property type="entry name" value="BPD_transp_1"/>
    <property type="match status" value="1"/>
</dbReference>
<evidence type="ECO:0000256" key="2">
    <source>
        <dbReference type="ARBA" id="ARBA00022448"/>
    </source>
</evidence>
<dbReference type="Gene3D" id="1.10.3720.10">
    <property type="entry name" value="MetI-like"/>
    <property type="match status" value="1"/>
</dbReference>
<evidence type="ECO:0000256" key="3">
    <source>
        <dbReference type="ARBA" id="ARBA00022475"/>
    </source>
</evidence>
<gene>
    <name evidence="10" type="ORF">JOC58_002984</name>
</gene>
<evidence type="ECO:0000259" key="9">
    <source>
        <dbReference type="PROSITE" id="PS50928"/>
    </source>
</evidence>
<dbReference type="CDD" id="cd06261">
    <property type="entry name" value="TM_PBP2"/>
    <property type="match status" value="1"/>
</dbReference>
<feature type="transmembrane region" description="Helical" evidence="7">
    <location>
        <begin position="296"/>
        <end position="320"/>
    </location>
</feature>
<feature type="transmembrane region" description="Helical" evidence="7">
    <location>
        <begin position="107"/>
        <end position="128"/>
    </location>
</feature>
<sequence>MNQTSDTNSYRRSKPAKVRGRTGGSVTDSYAIRLRKDFKLNYWLYLMILPALAYYIIFQYGPMYGTIIAFKDYSPANGILGSEWVGLANFRDFFEGLYFWRIFKNTVLLSVNTLIFEFPAPIILALLINELRNRTFKRWVQSITYMPYFISLIVICGLVKDFTNSGGLITQIIVWLGGTDTSLLQNPAYFRPIYVVSEIWQRFGWESIIYIAALSSIDQEQYEAARIDGAGRWRQMLNITLPGLLPTITIMLILRMGNLFNLGFEKVILLYNSSIYDTADIISSYVYRKGLIEFNWSYGAAVGIFNSVLNLVLLVAANYISRRVSQNSLW</sequence>
<accession>A0ABU1J1M3</accession>
<feature type="transmembrane region" description="Helical" evidence="7">
    <location>
        <begin position="236"/>
        <end position="254"/>
    </location>
</feature>
<reference evidence="10 11" key="1">
    <citation type="submission" date="2023-07" db="EMBL/GenBank/DDBJ databases">
        <title>Genomic Encyclopedia of Type Strains, Phase IV (KMG-IV): sequencing the most valuable type-strain genomes for metagenomic binning, comparative biology and taxonomic classification.</title>
        <authorList>
            <person name="Goeker M."/>
        </authorList>
    </citation>
    <scope>NUCLEOTIDE SEQUENCE [LARGE SCALE GENOMIC DNA]</scope>
    <source>
        <strain evidence="10 11">DSM 22170</strain>
    </source>
</reference>
<organism evidence="10 11">
    <name type="scientific">Paenibacillus hunanensis</name>
    <dbReference type="NCBI Taxonomy" id="539262"/>
    <lineage>
        <taxon>Bacteria</taxon>
        <taxon>Bacillati</taxon>
        <taxon>Bacillota</taxon>
        <taxon>Bacilli</taxon>
        <taxon>Bacillales</taxon>
        <taxon>Paenibacillaceae</taxon>
        <taxon>Paenibacillus</taxon>
    </lineage>
</organism>
<evidence type="ECO:0000256" key="4">
    <source>
        <dbReference type="ARBA" id="ARBA00022692"/>
    </source>
</evidence>
<dbReference type="InterPro" id="IPR050809">
    <property type="entry name" value="UgpAE/MalFG_permease"/>
</dbReference>
<comment type="caution">
    <text evidence="10">The sequence shown here is derived from an EMBL/GenBank/DDBJ whole genome shotgun (WGS) entry which is preliminary data.</text>
</comment>
<evidence type="ECO:0000256" key="6">
    <source>
        <dbReference type="ARBA" id="ARBA00023136"/>
    </source>
</evidence>
<feature type="compositionally biased region" description="Basic residues" evidence="8">
    <location>
        <begin position="11"/>
        <end position="20"/>
    </location>
</feature>
<keyword evidence="4 7" id="KW-0812">Transmembrane</keyword>
<keyword evidence="6 7" id="KW-0472">Membrane</keyword>
<feature type="region of interest" description="Disordered" evidence="8">
    <location>
        <begin position="1"/>
        <end position="24"/>
    </location>
</feature>
<dbReference type="Proteomes" id="UP001185028">
    <property type="component" value="Unassembled WGS sequence"/>
</dbReference>
<name>A0ABU1J1M3_9BACL</name>
<feature type="transmembrane region" description="Helical" evidence="7">
    <location>
        <begin position="42"/>
        <end position="61"/>
    </location>
</feature>
<evidence type="ECO:0000313" key="11">
    <source>
        <dbReference type="Proteomes" id="UP001185028"/>
    </source>
</evidence>
<proteinExistence type="inferred from homology"/>
<keyword evidence="3" id="KW-1003">Cell membrane</keyword>
<protein>
    <submittedName>
        <fullName evidence="10">Aldouronate transport system permease protein</fullName>
    </submittedName>
</protein>
<comment type="similarity">
    <text evidence="7">Belongs to the binding-protein-dependent transport system permease family.</text>
</comment>